<sequence length="305" mass="35746">MDDFNTASLQESKNEWCIRLIGILSPCIIEGLKSIFEESKNLCATTGEEEKYLMTFQNFLSRVPKWNASIIEDERRRIVEKSNCHYIEDLITCVHVIQLKLLTAIRVGQKQKKININIPKLDDFIHKVYINTCRKIYSNVYLFEVNIQTLQVQKNNRELELIVQECILVTIRESIPIDTILKAYLDETIEEYVEEQIVEKEVKQVKKQTKRRRDDLDDIKISKIDEPSDNEVKMLEKLNVPEIKNITFDDIKLEQKVEPKVEIPQMEFPQMEFPKLEFELKPSGLEEVSLGELPSIDDDIMVLNL</sequence>
<accession>A0A6C0HRU3</accession>
<proteinExistence type="predicted"/>
<dbReference type="EMBL" id="MN740006">
    <property type="protein sequence ID" value="QHT83047.1"/>
    <property type="molecule type" value="Genomic_DNA"/>
</dbReference>
<dbReference type="Pfam" id="PF19068">
    <property type="entry name" value="DUF5764"/>
    <property type="match status" value="1"/>
</dbReference>
<reference evidence="1" key="1">
    <citation type="journal article" date="2020" name="Nature">
        <title>Giant virus diversity and host interactions through global metagenomics.</title>
        <authorList>
            <person name="Schulz F."/>
            <person name="Roux S."/>
            <person name="Paez-Espino D."/>
            <person name="Jungbluth S."/>
            <person name="Walsh D.A."/>
            <person name="Denef V.J."/>
            <person name="McMahon K.D."/>
            <person name="Konstantinidis K.T."/>
            <person name="Eloe-Fadrosh E.A."/>
            <person name="Kyrpides N.C."/>
            <person name="Woyke T."/>
        </authorList>
    </citation>
    <scope>NUCLEOTIDE SEQUENCE</scope>
    <source>
        <strain evidence="1">GVMAG-M-3300023184-167</strain>
    </source>
</reference>
<dbReference type="AlphaFoldDB" id="A0A6C0HRU3"/>
<organism evidence="1">
    <name type="scientific">viral metagenome</name>
    <dbReference type="NCBI Taxonomy" id="1070528"/>
    <lineage>
        <taxon>unclassified sequences</taxon>
        <taxon>metagenomes</taxon>
        <taxon>organismal metagenomes</taxon>
    </lineage>
</organism>
<dbReference type="InterPro" id="IPR043913">
    <property type="entry name" value="DUF5764"/>
</dbReference>
<evidence type="ECO:0000313" key="1">
    <source>
        <dbReference type="EMBL" id="QHT83047.1"/>
    </source>
</evidence>
<name>A0A6C0HRU3_9ZZZZ</name>
<protein>
    <submittedName>
        <fullName evidence="1">Uncharacterized protein</fullName>
    </submittedName>
</protein>